<dbReference type="Pfam" id="PF00096">
    <property type="entry name" value="zf-C2H2"/>
    <property type="match status" value="2"/>
</dbReference>
<dbReference type="AlphaFoldDB" id="A0A6G0HD29"/>
<gene>
    <name evidence="13" type="ORF">D5F01_LYC25051</name>
</gene>
<evidence type="ECO:0000256" key="11">
    <source>
        <dbReference type="SAM" id="MobiDB-lite"/>
    </source>
</evidence>
<dbReference type="GO" id="GO:0000978">
    <property type="term" value="F:RNA polymerase II cis-regulatory region sequence-specific DNA binding"/>
    <property type="evidence" value="ECO:0007669"/>
    <property type="project" value="TreeGrafter"/>
</dbReference>
<dbReference type="GO" id="GO:0005634">
    <property type="term" value="C:nucleus"/>
    <property type="evidence" value="ECO:0007669"/>
    <property type="project" value="UniProtKB-SubCell"/>
</dbReference>
<evidence type="ECO:0000256" key="8">
    <source>
        <dbReference type="ARBA" id="ARBA00023242"/>
    </source>
</evidence>
<dbReference type="PANTHER" id="PTHR23233">
    <property type="entry name" value="SAL-LIKE PROTEIN"/>
    <property type="match status" value="1"/>
</dbReference>
<comment type="subcellular location">
    <subcellularLocation>
        <location evidence="1">Nucleus</location>
    </subcellularLocation>
</comment>
<keyword evidence="7" id="KW-0804">Transcription</keyword>
<evidence type="ECO:0000256" key="5">
    <source>
        <dbReference type="ARBA" id="ARBA00022833"/>
    </source>
</evidence>
<feature type="region of interest" description="Disordered" evidence="11">
    <location>
        <begin position="175"/>
        <end position="280"/>
    </location>
</feature>
<name>A0A6G0HD29_LARCR</name>
<feature type="compositionally biased region" description="Polar residues" evidence="11">
    <location>
        <begin position="204"/>
        <end position="218"/>
    </location>
</feature>
<evidence type="ECO:0000313" key="14">
    <source>
        <dbReference type="Proteomes" id="UP000424527"/>
    </source>
</evidence>
<evidence type="ECO:0000256" key="7">
    <source>
        <dbReference type="ARBA" id="ARBA00023163"/>
    </source>
</evidence>
<comment type="caution">
    <text evidence="13">The sequence shown here is derived from an EMBL/GenBank/DDBJ whole genome shotgun (WGS) entry which is preliminary data.</text>
</comment>
<dbReference type="PROSITE" id="PS00028">
    <property type="entry name" value="ZINC_FINGER_C2H2_1"/>
    <property type="match status" value="3"/>
</dbReference>
<proteinExistence type="inferred from homology"/>
<dbReference type="Gene3D" id="3.30.160.60">
    <property type="entry name" value="Classic Zinc Finger"/>
    <property type="match status" value="1"/>
</dbReference>
<evidence type="ECO:0000256" key="4">
    <source>
        <dbReference type="ARBA" id="ARBA00022771"/>
    </source>
</evidence>
<feature type="domain" description="C2H2-type" evidence="12">
    <location>
        <begin position="68"/>
        <end position="95"/>
    </location>
</feature>
<dbReference type="FunFam" id="3.30.160.60:FF:000556">
    <property type="entry name" value="sal-like protein 2 isoform X2"/>
    <property type="match status" value="1"/>
</dbReference>
<dbReference type="SUPFAM" id="SSF57667">
    <property type="entry name" value="beta-beta-alpha zinc fingers"/>
    <property type="match status" value="1"/>
</dbReference>
<dbReference type="InterPro" id="IPR051565">
    <property type="entry name" value="Sal_C2H2-zinc-finger"/>
</dbReference>
<dbReference type="InterPro" id="IPR013087">
    <property type="entry name" value="Znf_C2H2_type"/>
</dbReference>
<keyword evidence="14" id="KW-1185">Reference proteome</keyword>
<feature type="compositionally biased region" description="Polar residues" evidence="11">
    <location>
        <begin position="175"/>
        <end position="189"/>
    </location>
</feature>
<evidence type="ECO:0000256" key="10">
    <source>
        <dbReference type="PROSITE-ProRule" id="PRU00042"/>
    </source>
</evidence>
<evidence type="ECO:0000256" key="3">
    <source>
        <dbReference type="ARBA" id="ARBA00022737"/>
    </source>
</evidence>
<keyword evidence="5" id="KW-0862">Zinc</keyword>
<protein>
    <submittedName>
        <fullName evidence="13">Sal-like protein 2 Spalt-like protein 2 Zinc finger protein Spalt-2</fullName>
    </submittedName>
</protein>
<dbReference type="EMBL" id="REGW02001301">
    <property type="protein sequence ID" value="KAE8277138.1"/>
    <property type="molecule type" value="Genomic_DNA"/>
</dbReference>
<comment type="similarity">
    <text evidence="9">Belongs to the sal C2H2-type zinc-finger protein family.</text>
</comment>
<evidence type="ECO:0000256" key="9">
    <source>
        <dbReference type="ARBA" id="ARBA00038474"/>
    </source>
</evidence>
<evidence type="ECO:0000256" key="1">
    <source>
        <dbReference type="ARBA" id="ARBA00004123"/>
    </source>
</evidence>
<reference evidence="13 14" key="1">
    <citation type="submission" date="2019-07" db="EMBL/GenBank/DDBJ databases">
        <title>Chromosome genome assembly for large yellow croaker.</title>
        <authorList>
            <person name="Xiao S."/>
        </authorList>
    </citation>
    <scope>NUCLEOTIDE SEQUENCE [LARGE SCALE GENOMIC DNA]</scope>
    <source>
        <strain evidence="13">JMULYC20181020</strain>
        <tissue evidence="13">Muscle</tissue>
    </source>
</reference>
<evidence type="ECO:0000256" key="2">
    <source>
        <dbReference type="ARBA" id="ARBA00022723"/>
    </source>
</evidence>
<accession>A0A6G0HD29</accession>
<dbReference type="PROSITE" id="PS50157">
    <property type="entry name" value="ZINC_FINGER_C2H2_2"/>
    <property type="match status" value="3"/>
</dbReference>
<evidence type="ECO:0000256" key="6">
    <source>
        <dbReference type="ARBA" id="ARBA00023015"/>
    </source>
</evidence>
<dbReference type="PANTHER" id="PTHR23233:SF85">
    <property type="entry name" value="SAL-LIKE PROTEIN 2"/>
    <property type="match status" value="1"/>
</dbReference>
<feature type="region of interest" description="Disordered" evidence="11">
    <location>
        <begin position="292"/>
        <end position="334"/>
    </location>
</feature>
<evidence type="ECO:0000313" key="13">
    <source>
        <dbReference type="EMBL" id="KAE8277138.1"/>
    </source>
</evidence>
<dbReference type="Proteomes" id="UP000424527">
    <property type="component" value="Unassembled WGS sequence"/>
</dbReference>
<organism evidence="13 14">
    <name type="scientific">Larimichthys crocea</name>
    <name type="common">Large yellow croaker</name>
    <name type="synonym">Pseudosciaena crocea</name>
    <dbReference type="NCBI Taxonomy" id="215358"/>
    <lineage>
        <taxon>Eukaryota</taxon>
        <taxon>Metazoa</taxon>
        <taxon>Chordata</taxon>
        <taxon>Craniata</taxon>
        <taxon>Vertebrata</taxon>
        <taxon>Euteleostomi</taxon>
        <taxon>Actinopterygii</taxon>
        <taxon>Neopterygii</taxon>
        <taxon>Teleostei</taxon>
        <taxon>Neoteleostei</taxon>
        <taxon>Acanthomorphata</taxon>
        <taxon>Eupercaria</taxon>
        <taxon>Sciaenidae</taxon>
        <taxon>Larimichthys</taxon>
    </lineage>
</organism>
<feature type="domain" description="C2H2-type" evidence="12">
    <location>
        <begin position="40"/>
        <end position="67"/>
    </location>
</feature>
<keyword evidence="3" id="KW-0677">Repeat</keyword>
<evidence type="ECO:0000259" key="12">
    <source>
        <dbReference type="PROSITE" id="PS50157"/>
    </source>
</evidence>
<dbReference type="SMART" id="SM00355">
    <property type="entry name" value="ZnF_C2H2"/>
    <property type="match status" value="3"/>
</dbReference>
<sequence length="434" mass="46441">MLAALGLSPSTNAAGLMTSQGVSGSGTTSTPSLPTAQAANQCGVCLRVLSCPRALRLHQATHLGERPFPCKLCGRSFSTKGSLRAHLATHRARPANSRALNSCPLCPRKFTNALVLQHHIRLHLGGQIPPDEDMSAEDGAEMQNTIFNDGENDSIGSPSNGQQLLPLALTTSSKTPMDALNSGSTSKQFTAADATSVKTEESEGSTPSVSPPLTNNPPSVGAEDPLRLGDNTQADGSPMNSEEEAQADLGITSPLKAPLTSSRSAMVNGDTEPEDTPLSLCVSKPVIENDTLHRVVNNDEPCSTDKPTTSSESNPSHQLQTPHLPSPHPQVPKLPLKQAKRPVAAFHRRHMREMLPKAKARVRPPHPESLCQIQSQRRTLQWRRVMAFQKSLQGTPYPLSQHQHHTPSLLAQTNPTAAPSVERHTPAVADLRAI</sequence>
<keyword evidence="6" id="KW-0805">Transcription regulation</keyword>
<dbReference type="GO" id="GO:0008270">
    <property type="term" value="F:zinc ion binding"/>
    <property type="evidence" value="ECO:0007669"/>
    <property type="project" value="UniProtKB-KW"/>
</dbReference>
<keyword evidence="2" id="KW-0479">Metal-binding</keyword>
<feature type="domain" description="C2H2-type" evidence="12">
    <location>
        <begin position="101"/>
        <end position="128"/>
    </location>
</feature>
<keyword evidence="8" id="KW-0539">Nucleus</keyword>
<dbReference type="InterPro" id="IPR036236">
    <property type="entry name" value="Znf_C2H2_sf"/>
</dbReference>
<keyword evidence="4 10" id="KW-0863">Zinc-finger</keyword>
<dbReference type="GO" id="GO:0000981">
    <property type="term" value="F:DNA-binding transcription factor activity, RNA polymerase II-specific"/>
    <property type="evidence" value="ECO:0007669"/>
    <property type="project" value="TreeGrafter"/>
</dbReference>
<feature type="compositionally biased region" description="Polar residues" evidence="11">
    <location>
        <begin position="305"/>
        <end position="323"/>
    </location>
</feature>
<feature type="compositionally biased region" description="Polar residues" evidence="11">
    <location>
        <begin position="230"/>
        <end position="240"/>
    </location>
</feature>